<evidence type="ECO:0000313" key="2">
    <source>
        <dbReference type="Proteomes" id="UP000320421"/>
    </source>
</evidence>
<protein>
    <submittedName>
        <fullName evidence="1">Uncharacterized protein</fullName>
    </submittedName>
</protein>
<evidence type="ECO:0000313" key="1">
    <source>
        <dbReference type="EMBL" id="QDT23761.1"/>
    </source>
</evidence>
<reference evidence="1 2" key="1">
    <citation type="submission" date="2019-02" db="EMBL/GenBank/DDBJ databases">
        <title>Deep-cultivation of Planctomycetes and their phenomic and genomic characterization uncovers novel biology.</title>
        <authorList>
            <person name="Wiegand S."/>
            <person name="Jogler M."/>
            <person name="Boedeker C."/>
            <person name="Pinto D."/>
            <person name="Vollmers J."/>
            <person name="Rivas-Marin E."/>
            <person name="Kohn T."/>
            <person name="Peeters S.H."/>
            <person name="Heuer A."/>
            <person name="Rast P."/>
            <person name="Oberbeckmann S."/>
            <person name="Bunk B."/>
            <person name="Jeske O."/>
            <person name="Meyerdierks A."/>
            <person name="Storesund J.E."/>
            <person name="Kallscheuer N."/>
            <person name="Luecker S."/>
            <person name="Lage O.M."/>
            <person name="Pohl T."/>
            <person name="Merkel B.J."/>
            <person name="Hornburger P."/>
            <person name="Mueller R.-W."/>
            <person name="Bruemmer F."/>
            <person name="Labrenz M."/>
            <person name="Spormann A.M."/>
            <person name="Op den Camp H."/>
            <person name="Overmann J."/>
            <person name="Amann R."/>
            <person name="Jetten M.S.M."/>
            <person name="Mascher T."/>
            <person name="Medema M.H."/>
            <person name="Devos D.P."/>
            <person name="Kaster A.-K."/>
            <person name="Ovreas L."/>
            <person name="Rohde M."/>
            <person name="Galperin M.Y."/>
            <person name="Jogler C."/>
        </authorList>
    </citation>
    <scope>NUCLEOTIDE SEQUENCE [LARGE SCALE GENOMIC DNA]</scope>
    <source>
        <strain evidence="1 2">HG66A1</strain>
    </source>
</reference>
<keyword evidence="2" id="KW-1185">Reference proteome</keyword>
<sequence length="35" mass="3644">MIDASGFLPRADQGGNSVAKILSQIGVGENRECPL</sequence>
<dbReference type="Proteomes" id="UP000320421">
    <property type="component" value="Chromosome"/>
</dbReference>
<organism evidence="1 2">
    <name type="scientific">Gimesia chilikensis</name>
    <dbReference type="NCBI Taxonomy" id="2605989"/>
    <lineage>
        <taxon>Bacteria</taxon>
        <taxon>Pseudomonadati</taxon>
        <taxon>Planctomycetota</taxon>
        <taxon>Planctomycetia</taxon>
        <taxon>Planctomycetales</taxon>
        <taxon>Planctomycetaceae</taxon>
        <taxon>Gimesia</taxon>
    </lineage>
</organism>
<accession>A0A517PWK6</accession>
<dbReference type="EMBL" id="CP036266">
    <property type="protein sequence ID" value="QDT23761.1"/>
    <property type="molecule type" value="Genomic_DNA"/>
</dbReference>
<proteinExistence type="predicted"/>
<gene>
    <name evidence="1" type="ORF">HG66A1_55850</name>
</gene>
<dbReference type="AlphaFoldDB" id="A0A517PWK6"/>
<name>A0A517PWK6_9PLAN</name>